<evidence type="ECO:0000256" key="1">
    <source>
        <dbReference type="SAM" id="MobiDB-lite"/>
    </source>
</evidence>
<feature type="region of interest" description="Disordered" evidence="1">
    <location>
        <begin position="53"/>
        <end position="80"/>
    </location>
</feature>
<keyword evidence="2" id="KW-1133">Transmembrane helix</keyword>
<comment type="caution">
    <text evidence="3">The sequence shown here is derived from an EMBL/GenBank/DDBJ whole genome shotgun (WGS) entry which is preliminary data.</text>
</comment>
<evidence type="ECO:0000313" key="4">
    <source>
        <dbReference type="Proteomes" id="UP001221898"/>
    </source>
</evidence>
<name>A0AAD7RZW0_9TELE</name>
<feature type="transmembrane region" description="Helical" evidence="2">
    <location>
        <begin position="20"/>
        <end position="40"/>
    </location>
</feature>
<feature type="compositionally biased region" description="Acidic residues" evidence="1">
    <location>
        <begin position="63"/>
        <end position="77"/>
    </location>
</feature>
<proteinExistence type="predicted"/>
<organism evidence="3 4">
    <name type="scientific">Aldrovandia affinis</name>
    <dbReference type="NCBI Taxonomy" id="143900"/>
    <lineage>
        <taxon>Eukaryota</taxon>
        <taxon>Metazoa</taxon>
        <taxon>Chordata</taxon>
        <taxon>Craniata</taxon>
        <taxon>Vertebrata</taxon>
        <taxon>Euteleostomi</taxon>
        <taxon>Actinopterygii</taxon>
        <taxon>Neopterygii</taxon>
        <taxon>Teleostei</taxon>
        <taxon>Notacanthiformes</taxon>
        <taxon>Halosauridae</taxon>
        <taxon>Aldrovandia</taxon>
    </lineage>
</organism>
<keyword evidence="2" id="KW-0472">Membrane</keyword>
<dbReference type="EMBL" id="JAINUG010000137">
    <property type="protein sequence ID" value="KAJ8393424.1"/>
    <property type="molecule type" value="Genomic_DNA"/>
</dbReference>
<keyword evidence="4" id="KW-1185">Reference proteome</keyword>
<sequence>MFGSTSTTTTKVLKLGPEFILIPFVGVTLFGLLASLGAYIRRLRTDVVWRRLRPQGGSGSSECDSDREDEDEDEDLTEPLWVREEEFREGSLSAGLSSC</sequence>
<protein>
    <submittedName>
        <fullName evidence="3">Uncharacterized protein</fullName>
    </submittedName>
</protein>
<keyword evidence="2" id="KW-0812">Transmembrane</keyword>
<accession>A0AAD7RZW0</accession>
<gene>
    <name evidence="3" type="ORF">AAFF_G00061460</name>
</gene>
<dbReference type="Proteomes" id="UP001221898">
    <property type="component" value="Unassembled WGS sequence"/>
</dbReference>
<dbReference type="AlphaFoldDB" id="A0AAD7RZW0"/>
<reference evidence="3" key="1">
    <citation type="journal article" date="2023" name="Science">
        <title>Genome structures resolve the early diversification of teleost fishes.</title>
        <authorList>
            <person name="Parey E."/>
            <person name="Louis A."/>
            <person name="Montfort J."/>
            <person name="Bouchez O."/>
            <person name="Roques C."/>
            <person name="Iampietro C."/>
            <person name="Lluch J."/>
            <person name="Castinel A."/>
            <person name="Donnadieu C."/>
            <person name="Desvignes T."/>
            <person name="Floi Bucao C."/>
            <person name="Jouanno E."/>
            <person name="Wen M."/>
            <person name="Mejri S."/>
            <person name="Dirks R."/>
            <person name="Jansen H."/>
            <person name="Henkel C."/>
            <person name="Chen W.J."/>
            <person name="Zahm M."/>
            <person name="Cabau C."/>
            <person name="Klopp C."/>
            <person name="Thompson A.W."/>
            <person name="Robinson-Rechavi M."/>
            <person name="Braasch I."/>
            <person name="Lecointre G."/>
            <person name="Bobe J."/>
            <person name="Postlethwait J.H."/>
            <person name="Berthelot C."/>
            <person name="Roest Crollius H."/>
            <person name="Guiguen Y."/>
        </authorList>
    </citation>
    <scope>NUCLEOTIDE SEQUENCE</scope>
    <source>
        <strain evidence="3">NC1722</strain>
    </source>
</reference>
<evidence type="ECO:0000256" key="2">
    <source>
        <dbReference type="SAM" id="Phobius"/>
    </source>
</evidence>
<evidence type="ECO:0000313" key="3">
    <source>
        <dbReference type="EMBL" id="KAJ8393424.1"/>
    </source>
</evidence>